<dbReference type="AlphaFoldDB" id="A0A0W0FJ71"/>
<name>A0A0W0FJ71_MONRR</name>
<protein>
    <submittedName>
        <fullName evidence="2">Uncharacterized protein</fullName>
    </submittedName>
</protein>
<dbReference type="Proteomes" id="UP000054988">
    <property type="component" value="Unassembled WGS sequence"/>
</dbReference>
<accession>A0A0W0FJ71</accession>
<evidence type="ECO:0000256" key="1">
    <source>
        <dbReference type="SAM" id="MobiDB-lite"/>
    </source>
</evidence>
<reference evidence="2 3" key="1">
    <citation type="submission" date="2015-12" db="EMBL/GenBank/DDBJ databases">
        <title>Draft genome sequence of Moniliophthora roreri, the causal agent of frosty pod rot of cacao.</title>
        <authorList>
            <person name="Aime M.C."/>
            <person name="Diaz-Valderrama J.R."/>
            <person name="Kijpornyongpan T."/>
            <person name="Phillips-Mora W."/>
        </authorList>
    </citation>
    <scope>NUCLEOTIDE SEQUENCE [LARGE SCALE GENOMIC DNA]</scope>
    <source>
        <strain evidence="2 3">MCA 2952</strain>
    </source>
</reference>
<feature type="region of interest" description="Disordered" evidence="1">
    <location>
        <begin position="51"/>
        <end position="82"/>
    </location>
</feature>
<dbReference type="EMBL" id="LATX01001910">
    <property type="protein sequence ID" value="KTB36340.1"/>
    <property type="molecule type" value="Genomic_DNA"/>
</dbReference>
<gene>
    <name evidence="2" type="ORF">WG66_11084</name>
</gene>
<comment type="caution">
    <text evidence="2">The sequence shown here is derived from an EMBL/GenBank/DDBJ whole genome shotgun (WGS) entry which is preliminary data.</text>
</comment>
<proteinExistence type="predicted"/>
<sequence>MGLTIFFTFSATTIIDASIELPLSLLPQANVHQFLDLEAAVDRGVYDSEDDEGADRFINDDDDDVGSPDSLFSELQDESAGDDSIAVGGSGLLLEQGNTAVGVVAHELDEDDPKVKRYRSQEVWLVKCKPYCEQDIINFIVDYQKIHPKDNIFSLT</sequence>
<organism evidence="2 3">
    <name type="scientific">Moniliophthora roreri</name>
    <name type="common">Frosty pod rot fungus</name>
    <name type="synonym">Monilia roreri</name>
    <dbReference type="NCBI Taxonomy" id="221103"/>
    <lineage>
        <taxon>Eukaryota</taxon>
        <taxon>Fungi</taxon>
        <taxon>Dikarya</taxon>
        <taxon>Basidiomycota</taxon>
        <taxon>Agaricomycotina</taxon>
        <taxon>Agaricomycetes</taxon>
        <taxon>Agaricomycetidae</taxon>
        <taxon>Agaricales</taxon>
        <taxon>Marasmiineae</taxon>
        <taxon>Marasmiaceae</taxon>
        <taxon>Moniliophthora</taxon>
    </lineage>
</organism>
<evidence type="ECO:0000313" key="2">
    <source>
        <dbReference type="EMBL" id="KTB36340.1"/>
    </source>
</evidence>
<evidence type="ECO:0000313" key="3">
    <source>
        <dbReference type="Proteomes" id="UP000054988"/>
    </source>
</evidence>